<proteinExistence type="predicted"/>
<protein>
    <submittedName>
        <fullName evidence="1">Uncharacterized protein</fullName>
    </submittedName>
</protein>
<accession>A0A0A9T0G0</accession>
<sequence>MQAHAAVLAGGGRRRSPRESRALGHRRGPCSRVRLGLGRIADISPKYPADQPVSDFSFFFLFAQILHGYVSQLYQSCIHITYRIRYGYTPSVTYPCLRGAD</sequence>
<reference evidence="1" key="1">
    <citation type="submission" date="2014-09" db="EMBL/GenBank/DDBJ databases">
        <authorList>
            <person name="Magalhaes I.L.F."/>
            <person name="Oliveira U."/>
            <person name="Santos F.R."/>
            <person name="Vidigal T.H.D.A."/>
            <person name="Brescovit A.D."/>
            <person name="Santos A.J."/>
        </authorList>
    </citation>
    <scope>NUCLEOTIDE SEQUENCE</scope>
    <source>
        <tissue evidence="1">Shoot tissue taken approximately 20 cm above the soil surface</tissue>
    </source>
</reference>
<dbReference type="AlphaFoldDB" id="A0A0A9T0G0"/>
<name>A0A0A9T0G0_ARUDO</name>
<evidence type="ECO:0000313" key="1">
    <source>
        <dbReference type="EMBL" id="JAD32078.1"/>
    </source>
</evidence>
<organism evidence="1">
    <name type="scientific">Arundo donax</name>
    <name type="common">Giant reed</name>
    <name type="synonym">Donax arundinaceus</name>
    <dbReference type="NCBI Taxonomy" id="35708"/>
    <lineage>
        <taxon>Eukaryota</taxon>
        <taxon>Viridiplantae</taxon>
        <taxon>Streptophyta</taxon>
        <taxon>Embryophyta</taxon>
        <taxon>Tracheophyta</taxon>
        <taxon>Spermatophyta</taxon>
        <taxon>Magnoliopsida</taxon>
        <taxon>Liliopsida</taxon>
        <taxon>Poales</taxon>
        <taxon>Poaceae</taxon>
        <taxon>PACMAD clade</taxon>
        <taxon>Arundinoideae</taxon>
        <taxon>Arundineae</taxon>
        <taxon>Arundo</taxon>
    </lineage>
</organism>
<dbReference type="EMBL" id="GBRH01265817">
    <property type="protein sequence ID" value="JAD32078.1"/>
    <property type="molecule type" value="Transcribed_RNA"/>
</dbReference>
<reference evidence="1" key="2">
    <citation type="journal article" date="2015" name="Data Brief">
        <title>Shoot transcriptome of the giant reed, Arundo donax.</title>
        <authorList>
            <person name="Barrero R.A."/>
            <person name="Guerrero F.D."/>
            <person name="Moolhuijzen P."/>
            <person name="Goolsby J.A."/>
            <person name="Tidwell J."/>
            <person name="Bellgard S.E."/>
            <person name="Bellgard M.I."/>
        </authorList>
    </citation>
    <scope>NUCLEOTIDE SEQUENCE</scope>
    <source>
        <tissue evidence="1">Shoot tissue taken approximately 20 cm above the soil surface</tissue>
    </source>
</reference>